<proteinExistence type="predicted"/>
<dbReference type="Gene3D" id="3.40.390.10">
    <property type="entry name" value="Collagenase (Catalytic Domain)"/>
    <property type="match status" value="1"/>
</dbReference>
<dbReference type="SUPFAM" id="SSF55486">
    <property type="entry name" value="Metalloproteases ('zincins'), catalytic domain"/>
    <property type="match status" value="1"/>
</dbReference>
<dbReference type="OrthoDB" id="1242806at2"/>
<dbReference type="InterPro" id="IPR029463">
    <property type="entry name" value="Lys_MEP"/>
</dbReference>
<dbReference type="AlphaFoldDB" id="A0A0S2DBB7"/>
<evidence type="ECO:0000313" key="2">
    <source>
        <dbReference type="Proteomes" id="UP000061569"/>
    </source>
</evidence>
<dbReference type="KEGG" id="lez:GLE_0456"/>
<evidence type="ECO:0000313" key="1">
    <source>
        <dbReference type="EMBL" id="ALN55814.1"/>
    </source>
</evidence>
<dbReference type="GO" id="GO:0004222">
    <property type="term" value="F:metalloendopeptidase activity"/>
    <property type="evidence" value="ECO:0007669"/>
    <property type="project" value="InterPro"/>
</dbReference>
<accession>A0A0S2DBB7</accession>
<dbReference type="SMART" id="SM01351">
    <property type="entry name" value="Aspzincin_M35"/>
    <property type="match status" value="1"/>
</dbReference>
<reference evidence="1 2" key="1">
    <citation type="submission" date="2015-11" db="EMBL/GenBank/DDBJ databases">
        <title>Genome sequences of Lysobacter enzymogenes strain C3 and Lysobacter antibioticus ATCC 29479.</title>
        <authorList>
            <person name="Kobayashi D.Y."/>
        </authorList>
    </citation>
    <scope>NUCLEOTIDE SEQUENCE [LARGE SCALE GENOMIC DNA]</scope>
    <source>
        <strain evidence="1 2">C3</strain>
    </source>
</reference>
<organism evidence="1 2">
    <name type="scientific">Lysobacter enzymogenes</name>
    <dbReference type="NCBI Taxonomy" id="69"/>
    <lineage>
        <taxon>Bacteria</taxon>
        <taxon>Pseudomonadati</taxon>
        <taxon>Pseudomonadota</taxon>
        <taxon>Gammaproteobacteria</taxon>
        <taxon>Lysobacterales</taxon>
        <taxon>Lysobacteraceae</taxon>
        <taxon>Lysobacter</taxon>
    </lineage>
</organism>
<dbReference type="InterPro" id="IPR024079">
    <property type="entry name" value="MetalloPept_cat_dom_sf"/>
</dbReference>
<name>A0A0S2DBB7_LYSEN</name>
<dbReference type="PATRIC" id="fig|69.6.peg.454"/>
<protein>
    <submittedName>
        <fullName evidence="1">Uncharacterized protein</fullName>
    </submittedName>
</protein>
<sequence length="705" mass="77001">MELILFPLRNLAVGASPATQADMINYAAAAGSGTFPVSSNHFWHGGLHFKTPTGGATGGFAVQAVARGRIVAYRLNDDWQIYEPVAGTVHKFSSSFVLIKHDLEHNYRPDPAFPNEKLFGKYRFYSLYMNLLPKAQLQAKARLPWFLCSNRVDPPALVGKRGAECLYQDSKNGMVQLKIGATSHWVPRNMVATRTVAGALKYFLTDPLGFSYNRDPSTFKPGIQTNAVVPCNIKVEAGDIIGYPGGVTVGTSFVDELLHFETFVNDADIAFADNTSTYTYAGNKSRSGKLACGEFSRDSSVPPPAPAPGAPAPPPTPPVWSRHYNINTKTTSAGSTHYLFTPPTTTLPGTTALKVYSDVDWKKGPTPWLFWRGSQFLKANGHVDHAKTQPTAVQAERLAVKQRTEWSSGDLPGRFAELQAGESGLPALAAAEFTKFVAHAKSQCFWEQVPGLPPATALWHLNPLYFVAQLRRCLLPFHHVEPAAFDRLAQRTFTEALNLLDERDKELVAMTPATQARFLQWFGYTAPSPPLVASTLVAMSHGAPTAIPHVATLTAAVAHVRGVIRKSKAAFQSSLRNKNLMRGFSVADYERTYAYVYGPDTAAKHIHLCYAFLKSMAPINNAVPLDWDGSVNTVLHECSHFADMGGLKDLSYTDAAGATVGPYGITHCVKMAQQFPSAALLNADNFSYFMTDGMHGTADRFTYLD</sequence>
<dbReference type="EMBL" id="CP013140">
    <property type="protein sequence ID" value="ALN55814.1"/>
    <property type="molecule type" value="Genomic_DNA"/>
</dbReference>
<dbReference type="STRING" id="69.GLE_0456"/>
<gene>
    <name evidence="1" type="ORF">GLE_0456</name>
</gene>
<dbReference type="Pfam" id="PF14521">
    <property type="entry name" value="Aspzincin_M35"/>
    <property type="match status" value="1"/>
</dbReference>
<dbReference type="Proteomes" id="UP000061569">
    <property type="component" value="Chromosome"/>
</dbReference>